<feature type="transmembrane region" description="Helical" evidence="10">
    <location>
        <begin position="70"/>
        <end position="92"/>
    </location>
</feature>
<evidence type="ECO:0000256" key="8">
    <source>
        <dbReference type="ARBA" id="ARBA00023143"/>
    </source>
</evidence>
<evidence type="ECO:0000313" key="12">
    <source>
        <dbReference type="Proteomes" id="UP000066321"/>
    </source>
</evidence>
<sequence>MLTFNNLQLITIISNFFCPLVRILAFFSIAPIFNDYHINRSTKIVLSILISWVIFPFLPQIKTELFSLSGLLLLLEQILIGITLGFTCQFLFATINFSGELIGLQMGLSFATFFNANNNIGISVISRLLNILMLSFFLSIDAHLYLISILIDSFYSIPINIIFFDNSIFLNVLIFASNIFLNSIMLIFPIMIFLLLSSLIMSILNRLSPQISIFSIGFPLNLLIGISMLYYLVFISFPIFNHLFNQLTLFLSNTFLKLQ</sequence>
<dbReference type="Pfam" id="PF01311">
    <property type="entry name" value="Bac_export_1"/>
    <property type="match status" value="1"/>
</dbReference>
<evidence type="ECO:0000256" key="3">
    <source>
        <dbReference type="ARBA" id="ARBA00021717"/>
    </source>
</evidence>
<dbReference type="RefSeq" id="WP_053940521.1">
    <property type="nucleotide sequence ID" value="NZ_CP009253.1"/>
</dbReference>
<comment type="function">
    <text evidence="1 10">Role in flagellar biosynthesis.</text>
</comment>
<dbReference type="GO" id="GO:0044780">
    <property type="term" value="P:bacterial-type flagellum assembly"/>
    <property type="evidence" value="ECO:0007669"/>
    <property type="project" value="UniProtKB-UniRule"/>
</dbReference>
<dbReference type="InterPro" id="IPR002010">
    <property type="entry name" value="T3SS_IM_R"/>
</dbReference>
<evidence type="ECO:0000256" key="4">
    <source>
        <dbReference type="ARBA" id="ARBA00022475"/>
    </source>
</evidence>
<dbReference type="PANTHER" id="PTHR30065:SF8">
    <property type="entry name" value="FLAGELLAR BIOSYNTHETIC PROTEIN FLIR"/>
    <property type="match status" value="1"/>
</dbReference>
<dbReference type="KEGG" id="baph:IX46_00430"/>
<dbReference type="PANTHER" id="PTHR30065">
    <property type="entry name" value="FLAGELLAR BIOSYNTHETIC PROTEIN FLIR"/>
    <property type="match status" value="1"/>
</dbReference>
<feature type="transmembrane region" description="Helical" evidence="10">
    <location>
        <begin position="40"/>
        <end position="58"/>
    </location>
</feature>
<comment type="similarity">
    <text evidence="2 10">Belongs to the FliR/MopE/SpaR family.</text>
</comment>
<proteinExistence type="inferred from homology"/>
<keyword evidence="7 10" id="KW-0472">Membrane</keyword>
<keyword evidence="8 10" id="KW-0975">Bacterial flagellum</keyword>
<dbReference type="InterPro" id="IPR006303">
    <property type="entry name" value="FliR"/>
</dbReference>
<evidence type="ECO:0000256" key="5">
    <source>
        <dbReference type="ARBA" id="ARBA00022692"/>
    </source>
</evidence>
<dbReference type="EMBL" id="CP009253">
    <property type="protein sequence ID" value="ALD15047.1"/>
    <property type="molecule type" value="Genomic_DNA"/>
</dbReference>
<evidence type="ECO:0000313" key="11">
    <source>
        <dbReference type="EMBL" id="ALD15047.1"/>
    </source>
</evidence>
<dbReference type="OrthoDB" id="9797790at2"/>
<dbReference type="GO" id="GO:0009425">
    <property type="term" value="C:bacterial-type flagellum basal body"/>
    <property type="evidence" value="ECO:0007669"/>
    <property type="project" value="UniProtKB-SubCell"/>
</dbReference>
<dbReference type="PRINTS" id="PR00953">
    <property type="entry name" value="TYPE3IMRPROT"/>
</dbReference>
<dbReference type="AlphaFoldDB" id="A0A0M4HWJ4"/>
<keyword evidence="4 10" id="KW-1003">Cell membrane</keyword>
<reference evidence="11 12" key="1">
    <citation type="journal article" date="2015" name="J Genomics">
        <title>Whole Genome Sequence of the Soybean Aphid Endosymbiont Buchnera aphidicola and Genetic Differentiation among Biotype-Specific Strains.</title>
        <authorList>
            <person name="Cassone B.J."/>
            <person name="Wenger J.A."/>
            <person name="Michel A.P."/>
        </authorList>
    </citation>
    <scope>NUCLEOTIDE SEQUENCE [LARGE SCALE GENOMIC DNA]</scope>
    <source>
        <strain evidence="11 12">BAg</strain>
    </source>
</reference>
<dbReference type="GO" id="GO:0005886">
    <property type="term" value="C:plasma membrane"/>
    <property type="evidence" value="ECO:0007669"/>
    <property type="project" value="UniProtKB-SubCell"/>
</dbReference>
<keyword evidence="5 10" id="KW-0812">Transmembrane</keyword>
<gene>
    <name evidence="11" type="primary">fliR</name>
    <name evidence="11" type="ORF">IX46_00430</name>
</gene>
<keyword evidence="11" id="KW-0969">Cilium</keyword>
<name>A0A0M4HWJ4_9GAMM</name>
<dbReference type="Proteomes" id="UP000066321">
    <property type="component" value="Chromosome"/>
</dbReference>
<evidence type="ECO:0000256" key="7">
    <source>
        <dbReference type="ARBA" id="ARBA00023136"/>
    </source>
</evidence>
<evidence type="ECO:0000256" key="9">
    <source>
        <dbReference type="NCBIfam" id="TIGR01400"/>
    </source>
</evidence>
<dbReference type="PATRIC" id="fig|1265350.3.peg.76"/>
<accession>A0A0M4HWJ4</accession>
<evidence type="ECO:0000256" key="10">
    <source>
        <dbReference type="RuleBase" id="RU362071"/>
    </source>
</evidence>
<organism evidence="11 12">
    <name type="scientific">Buchnera aphidicola</name>
    <name type="common">Aphis glycines</name>
    <dbReference type="NCBI Taxonomy" id="1265350"/>
    <lineage>
        <taxon>Bacteria</taxon>
        <taxon>Pseudomonadati</taxon>
        <taxon>Pseudomonadota</taxon>
        <taxon>Gammaproteobacteria</taxon>
        <taxon>Enterobacterales</taxon>
        <taxon>Erwiniaceae</taxon>
        <taxon>Buchnera</taxon>
    </lineage>
</organism>
<feature type="transmembrane region" description="Helical" evidence="10">
    <location>
        <begin position="12"/>
        <end position="34"/>
    </location>
</feature>
<dbReference type="GO" id="GO:0006605">
    <property type="term" value="P:protein targeting"/>
    <property type="evidence" value="ECO:0007669"/>
    <property type="project" value="UniProtKB-UniRule"/>
</dbReference>
<keyword evidence="6 10" id="KW-1133">Transmembrane helix</keyword>
<protein>
    <recommendedName>
        <fullName evidence="3 9">Flagellar biosynthetic protein FliR</fullName>
    </recommendedName>
</protein>
<evidence type="ECO:0000256" key="1">
    <source>
        <dbReference type="ARBA" id="ARBA00002578"/>
    </source>
</evidence>
<comment type="subcellular location">
    <subcellularLocation>
        <location evidence="10">Cell membrane</location>
        <topology evidence="10">Multi-pass membrane protein</topology>
    </subcellularLocation>
    <subcellularLocation>
        <location evidence="10">Bacterial flagellum basal body</location>
    </subcellularLocation>
</comment>
<keyword evidence="11" id="KW-0282">Flagellum</keyword>
<feature type="transmembrane region" description="Helical" evidence="10">
    <location>
        <begin position="183"/>
        <end position="204"/>
    </location>
</feature>
<dbReference type="NCBIfam" id="TIGR01400">
    <property type="entry name" value="fliR"/>
    <property type="match status" value="1"/>
</dbReference>
<feature type="transmembrane region" description="Helical" evidence="10">
    <location>
        <begin position="216"/>
        <end position="240"/>
    </location>
</feature>
<dbReference type="STRING" id="1265350.IX46_00430"/>
<evidence type="ECO:0000256" key="2">
    <source>
        <dbReference type="ARBA" id="ARBA00009772"/>
    </source>
</evidence>
<keyword evidence="11" id="KW-0966">Cell projection</keyword>
<evidence type="ECO:0000256" key="6">
    <source>
        <dbReference type="ARBA" id="ARBA00022989"/>
    </source>
</evidence>